<name>A0A2H1GB93_ZYMTR</name>
<keyword evidence="2" id="KW-1133">Transmembrane helix</keyword>
<evidence type="ECO:0000313" key="4">
    <source>
        <dbReference type="EMBL" id="SMR50820.1"/>
    </source>
</evidence>
<evidence type="ECO:0000256" key="2">
    <source>
        <dbReference type="SAM" id="Phobius"/>
    </source>
</evidence>
<sequence length="152" mass="15008">MIYIALPILLPVLAAALPSPGISTPITTLTTGDAGACQNFAGACVVYATTVAAVLPPNLVSSTVSTTSVTSATSVIFTTSVTDVVGESGTSTSTSTGTTTRQENGDGFIDATASAGRDADGLIAGAVQLRSRAHWLASLVLVAVVAAAIALI</sequence>
<protein>
    <submittedName>
        <fullName evidence="4">Uncharacterized protein</fullName>
    </submittedName>
</protein>
<dbReference type="EMBL" id="LT854256">
    <property type="protein sequence ID" value="SMR50820.1"/>
    <property type="molecule type" value="Genomic_DNA"/>
</dbReference>
<reference evidence="5" key="1">
    <citation type="submission" date="2017-05" db="EMBL/GenBank/DDBJ databases">
        <authorList>
            <person name="Song R."/>
            <person name="Chenine A.L."/>
            <person name="Ruprecht R.M."/>
        </authorList>
    </citation>
    <scope>NUCLEOTIDE SEQUENCE [LARGE SCALE GENOMIC DNA]</scope>
</reference>
<feature type="compositionally biased region" description="Low complexity" evidence="1">
    <location>
        <begin position="86"/>
        <end position="100"/>
    </location>
</feature>
<feature type="transmembrane region" description="Helical" evidence="2">
    <location>
        <begin position="133"/>
        <end position="151"/>
    </location>
</feature>
<proteinExistence type="predicted"/>
<dbReference type="AlphaFoldDB" id="A0A2H1GB93"/>
<organism evidence="4 5">
    <name type="scientific">Zymoseptoria tritici ST99CH_1E4</name>
    <dbReference type="NCBI Taxonomy" id="1276532"/>
    <lineage>
        <taxon>Eukaryota</taxon>
        <taxon>Fungi</taxon>
        <taxon>Dikarya</taxon>
        <taxon>Ascomycota</taxon>
        <taxon>Pezizomycotina</taxon>
        <taxon>Dothideomycetes</taxon>
        <taxon>Dothideomycetidae</taxon>
        <taxon>Mycosphaerellales</taxon>
        <taxon>Mycosphaerellaceae</taxon>
        <taxon>Zymoseptoria</taxon>
    </lineage>
</organism>
<feature type="chain" id="PRO_5013641686" evidence="3">
    <location>
        <begin position="17"/>
        <end position="152"/>
    </location>
</feature>
<accession>A0A2H1GB93</accession>
<keyword evidence="3" id="KW-0732">Signal</keyword>
<keyword evidence="2" id="KW-0812">Transmembrane</keyword>
<gene>
    <name evidence="4" type="ORF">ZT1E4_G5038</name>
</gene>
<evidence type="ECO:0000256" key="3">
    <source>
        <dbReference type="SAM" id="SignalP"/>
    </source>
</evidence>
<feature type="signal peptide" evidence="3">
    <location>
        <begin position="1"/>
        <end position="16"/>
    </location>
</feature>
<dbReference type="Proteomes" id="UP000245764">
    <property type="component" value="Chromosome 4"/>
</dbReference>
<keyword evidence="2" id="KW-0472">Membrane</keyword>
<feature type="region of interest" description="Disordered" evidence="1">
    <location>
        <begin position="86"/>
        <end position="109"/>
    </location>
</feature>
<evidence type="ECO:0000313" key="5">
    <source>
        <dbReference type="Proteomes" id="UP000245764"/>
    </source>
</evidence>
<evidence type="ECO:0000256" key="1">
    <source>
        <dbReference type="SAM" id="MobiDB-lite"/>
    </source>
</evidence>